<keyword evidence="1" id="KW-0732">Signal</keyword>
<name>A0A9R0D2S8_SPOFR</name>
<dbReference type="AlphaFoldDB" id="A0A9R0D2S8"/>
<dbReference type="CDD" id="cd23992">
    <property type="entry name" value="PBP_GOBP"/>
    <property type="match status" value="1"/>
</dbReference>
<dbReference type="InterPro" id="IPR036728">
    <property type="entry name" value="PBP_GOBP_sf"/>
</dbReference>
<dbReference type="InterPro" id="IPR006170">
    <property type="entry name" value="PBP/GOBP"/>
</dbReference>
<dbReference type="OrthoDB" id="6618046at2759"/>
<dbReference type="SUPFAM" id="SSF47565">
    <property type="entry name" value="Insect pheromone/odorant-binding proteins"/>
    <property type="match status" value="1"/>
</dbReference>
<feature type="chain" id="PRO_5040413042" evidence="1">
    <location>
        <begin position="22"/>
        <end position="152"/>
    </location>
</feature>
<dbReference type="SMART" id="SM00708">
    <property type="entry name" value="PhBP"/>
    <property type="match status" value="1"/>
</dbReference>
<evidence type="ECO:0000313" key="2">
    <source>
        <dbReference type="Proteomes" id="UP000829999"/>
    </source>
</evidence>
<organism evidence="2 3">
    <name type="scientific">Spodoptera frugiperda</name>
    <name type="common">Fall armyworm</name>
    <dbReference type="NCBI Taxonomy" id="7108"/>
    <lineage>
        <taxon>Eukaryota</taxon>
        <taxon>Metazoa</taxon>
        <taxon>Ecdysozoa</taxon>
        <taxon>Arthropoda</taxon>
        <taxon>Hexapoda</taxon>
        <taxon>Insecta</taxon>
        <taxon>Pterygota</taxon>
        <taxon>Neoptera</taxon>
        <taxon>Endopterygota</taxon>
        <taxon>Lepidoptera</taxon>
        <taxon>Glossata</taxon>
        <taxon>Ditrysia</taxon>
        <taxon>Noctuoidea</taxon>
        <taxon>Noctuidae</taxon>
        <taxon>Amphipyrinae</taxon>
        <taxon>Spodoptera</taxon>
    </lineage>
</organism>
<dbReference type="Pfam" id="PF01395">
    <property type="entry name" value="PBP_GOBP"/>
    <property type="match status" value="1"/>
</dbReference>
<dbReference type="Gene3D" id="1.10.238.20">
    <property type="entry name" value="Pheromone/general odorant binding protein domain"/>
    <property type="match status" value="1"/>
</dbReference>
<evidence type="ECO:0000256" key="1">
    <source>
        <dbReference type="SAM" id="SignalP"/>
    </source>
</evidence>
<dbReference type="GeneID" id="118267993"/>
<feature type="signal peptide" evidence="1">
    <location>
        <begin position="1"/>
        <end position="21"/>
    </location>
</feature>
<protein>
    <submittedName>
        <fullName evidence="3">Uncharacterized protein LOC118267993</fullName>
    </submittedName>
</protein>
<reference evidence="3" key="1">
    <citation type="submission" date="2025-08" db="UniProtKB">
        <authorList>
            <consortium name="RefSeq"/>
        </authorList>
    </citation>
    <scope>IDENTIFICATION</scope>
    <source>
        <tissue evidence="3">Whole larval tissue</tissue>
    </source>
</reference>
<sequence>MAKVTYILLFLVAVSLSSVQTDESENSSEVDADVDKVIDECAKEYHVPHQLLMAAVTTGSVHALTPCFWSCCFKGVGVLNSEGQYDIDATLDLSKKMFSGSEYQKVEGIVKTCGSVNDLSVSDGKAGCEISVSLAVCILDNCKKIFPNMFHD</sequence>
<dbReference type="GO" id="GO:0005549">
    <property type="term" value="F:odorant binding"/>
    <property type="evidence" value="ECO:0007669"/>
    <property type="project" value="InterPro"/>
</dbReference>
<proteinExistence type="predicted"/>
<keyword evidence="2" id="KW-1185">Reference proteome</keyword>
<gene>
    <name evidence="3" type="primary">LOC118267993</name>
</gene>
<evidence type="ECO:0000313" key="3">
    <source>
        <dbReference type="RefSeq" id="XP_035438152.2"/>
    </source>
</evidence>
<dbReference type="RefSeq" id="XP_035438152.2">
    <property type="nucleotide sequence ID" value="XM_035582259.2"/>
</dbReference>
<dbReference type="Proteomes" id="UP000829999">
    <property type="component" value="Chromosome 6"/>
</dbReference>
<accession>A0A9R0D2S8</accession>